<dbReference type="Proteomes" id="UP001108240">
    <property type="component" value="Unplaced"/>
</dbReference>
<dbReference type="Pfam" id="PF01498">
    <property type="entry name" value="HTH_Tnp_Tc3_2"/>
    <property type="match status" value="1"/>
</dbReference>
<evidence type="ECO:0000259" key="1">
    <source>
        <dbReference type="Pfam" id="PF01498"/>
    </source>
</evidence>
<evidence type="ECO:0000313" key="3">
    <source>
        <dbReference type="Proteomes" id="UP001108240"/>
    </source>
</evidence>
<evidence type="ECO:0000313" key="2">
    <source>
        <dbReference type="Ensembl" id="ENSCCRP00000122548.1"/>
    </source>
</evidence>
<dbReference type="InterPro" id="IPR036388">
    <property type="entry name" value="WH-like_DNA-bd_sf"/>
</dbReference>
<dbReference type="GO" id="GO:0003677">
    <property type="term" value="F:DNA binding"/>
    <property type="evidence" value="ECO:0007669"/>
    <property type="project" value="InterPro"/>
</dbReference>
<dbReference type="GO" id="GO:0006313">
    <property type="term" value="P:DNA transposition"/>
    <property type="evidence" value="ECO:0007669"/>
    <property type="project" value="InterPro"/>
</dbReference>
<accession>A0A9J7YV82</accession>
<dbReference type="AlphaFoldDB" id="A0A9J7YV82"/>
<sequence>MGKTADLTVVQKTIIDTLHKEGKPQTFIAKETGCSQSAVSKHVNRNLSGRKKRGRKRCTANQENHSLMSIVKQNRFKNLSQLHKECTEAGVKASRATTHRLVKEFGHSCCIPLVKPLLNHRQCQRHLTWAKEKKNWTVTQWSKVIKKKKKNYIISCLSDVPVTFSYCG</sequence>
<dbReference type="Ensembl" id="ENSCCRT00000170765.1">
    <property type="protein sequence ID" value="ENSCCRP00000122548.1"/>
    <property type="gene ID" value="ENSCCRG00000055339.1"/>
</dbReference>
<dbReference type="InterPro" id="IPR002492">
    <property type="entry name" value="Transposase_Tc1-like"/>
</dbReference>
<dbReference type="GO" id="GO:0015074">
    <property type="term" value="P:DNA integration"/>
    <property type="evidence" value="ECO:0007669"/>
    <property type="project" value="InterPro"/>
</dbReference>
<feature type="domain" description="Transposase Tc1-like" evidence="1">
    <location>
        <begin position="67"/>
        <end position="134"/>
    </location>
</feature>
<protein>
    <recommendedName>
        <fullName evidence="1">Transposase Tc1-like domain-containing protein</fullName>
    </recommendedName>
</protein>
<keyword evidence="3" id="KW-1185">Reference proteome</keyword>
<dbReference type="Gene3D" id="1.10.10.10">
    <property type="entry name" value="Winged helix-like DNA-binding domain superfamily/Winged helix DNA-binding domain"/>
    <property type="match status" value="1"/>
</dbReference>
<dbReference type="SUPFAM" id="SSF46689">
    <property type="entry name" value="Homeodomain-like"/>
    <property type="match status" value="1"/>
</dbReference>
<organism evidence="2 3">
    <name type="scientific">Cyprinus carpio carpio</name>
    <dbReference type="NCBI Taxonomy" id="630221"/>
    <lineage>
        <taxon>Eukaryota</taxon>
        <taxon>Metazoa</taxon>
        <taxon>Chordata</taxon>
        <taxon>Craniata</taxon>
        <taxon>Vertebrata</taxon>
        <taxon>Euteleostomi</taxon>
        <taxon>Actinopterygii</taxon>
        <taxon>Neopterygii</taxon>
        <taxon>Teleostei</taxon>
        <taxon>Ostariophysi</taxon>
        <taxon>Cypriniformes</taxon>
        <taxon>Cyprinidae</taxon>
        <taxon>Cyprininae</taxon>
        <taxon>Cyprinus</taxon>
    </lineage>
</organism>
<dbReference type="InterPro" id="IPR009057">
    <property type="entry name" value="Homeodomain-like_sf"/>
</dbReference>
<dbReference type="GeneTree" id="ENSGT01150000286933"/>
<reference evidence="2" key="1">
    <citation type="submission" date="2025-05" db="UniProtKB">
        <authorList>
            <consortium name="Ensembl"/>
        </authorList>
    </citation>
    <scope>IDENTIFICATION</scope>
</reference>
<proteinExistence type="predicted"/>
<name>A0A9J7YV82_CYPCA</name>
<dbReference type="Ensembl" id="ENSCCRT00000140400.1">
    <property type="protein sequence ID" value="ENSCCRP00000159939.1"/>
    <property type="gene ID" value="ENSCCRG00000055339.1"/>
</dbReference>